<keyword evidence="4" id="KW-0336">GPI-anchor</keyword>
<evidence type="ECO:0000256" key="5">
    <source>
        <dbReference type="ARBA" id="ARBA00022729"/>
    </source>
</evidence>
<feature type="coiled-coil region" evidence="9">
    <location>
        <begin position="345"/>
        <end position="417"/>
    </location>
</feature>
<keyword evidence="6" id="KW-0472">Membrane</keyword>
<comment type="subcellular location">
    <subcellularLocation>
        <location evidence="2">Cell membrane</location>
        <topology evidence="2">Lipid-anchor</topology>
        <topology evidence="2">GPI-anchor</topology>
    </subcellularLocation>
</comment>
<dbReference type="GO" id="GO:0005886">
    <property type="term" value="C:plasma membrane"/>
    <property type="evidence" value="ECO:0007669"/>
    <property type="project" value="UniProtKB-SubCell"/>
</dbReference>
<evidence type="ECO:0000256" key="11">
    <source>
        <dbReference type="SAM" id="SignalP"/>
    </source>
</evidence>
<evidence type="ECO:0000256" key="8">
    <source>
        <dbReference type="ARBA" id="ARBA00023288"/>
    </source>
</evidence>
<evidence type="ECO:0000256" key="4">
    <source>
        <dbReference type="ARBA" id="ARBA00022622"/>
    </source>
</evidence>
<keyword evidence="9" id="KW-0175">Coiled coil</keyword>
<feature type="compositionally biased region" description="Low complexity" evidence="10">
    <location>
        <begin position="446"/>
        <end position="460"/>
    </location>
</feature>
<keyword evidence="5 11" id="KW-0732">Signal</keyword>
<evidence type="ECO:0000256" key="10">
    <source>
        <dbReference type="SAM" id="MobiDB-lite"/>
    </source>
</evidence>
<sequence>MQYSQTVVAATVAVLMAADTGLATAADDGANAGAFYTLCRLINLARQPLPTKPTAEATANIMASSALINLTVNDPQTLALLVSEGGKQETPGGQPKTPKYTCKNNGHQFCTEAKARHTAVKDSKEYKTWQEKKFDQATKDLIKYITEQIKETHQELQTKLQEADASSAAVDLASALGPKPDNQQPMKASATADNRQTMCGETPAAKGTKAGRNLATDALCLCATDSIAINTKVCTPATALTGAAWANGQTDVKRQWQELADYCAKARSKEELTAANVRAAVAEFSRQIKSPKGADGKVTNALGLVHGTGASGCTGEKDSNKGACVYYGTAVDTAGLSSITWVANLEAAANKLEAAEAAKQTVLSLQDQLLSLNQTLTHAAFMPEPPKEQQQNGKAALAATENRKKECETINKAAECKSNGNCKWEGPEEKDGKHCKLNTTAVEKQATQTAGAGTGAAAGTEDPNCGQYTDPKNVPRRQENRKRERKQFVDGSTTNARIPVSLPIRN</sequence>
<protein>
    <submittedName>
        <fullName evidence="13">Variant surface glycoprotein 3004</fullName>
    </submittedName>
</protein>
<reference evidence="13" key="2">
    <citation type="journal article" date="2014" name="Mol. Biochem. Parasitol.">
        <title>Capturing the variant surface glycoprotein repertoire (the VSGnome) of Trypanosoma brucei Lister 427.</title>
        <authorList>
            <person name="Cross G.A."/>
            <person name="Kim H.S."/>
            <person name="Wickstead B."/>
        </authorList>
    </citation>
    <scope>NUCLEOTIDE SEQUENCE</scope>
    <source>
        <strain evidence="13">Lister 427</strain>
    </source>
</reference>
<evidence type="ECO:0000256" key="9">
    <source>
        <dbReference type="SAM" id="Coils"/>
    </source>
</evidence>
<evidence type="ECO:0000256" key="1">
    <source>
        <dbReference type="ARBA" id="ARBA00002523"/>
    </source>
</evidence>
<evidence type="ECO:0000256" key="2">
    <source>
        <dbReference type="ARBA" id="ARBA00004609"/>
    </source>
</evidence>
<dbReference type="VEuPathDB" id="TriTrypDB:Tb427_000584700"/>
<evidence type="ECO:0000256" key="6">
    <source>
        <dbReference type="ARBA" id="ARBA00023136"/>
    </source>
</evidence>
<keyword evidence="7" id="KW-0325">Glycoprotein</keyword>
<accession>M4SRU5</accession>
<feature type="chain" id="PRO_5004058282" evidence="11">
    <location>
        <begin position="26"/>
        <end position="506"/>
    </location>
</feature>
<proteinExistence type="predicted"/>
<dbReference type="EMBL" id="KC611622">
    <property type="protein sequence ID" value="AGH59053.1"/>
    <property type="molecule type" value="Genomic_DNA"/>
</dbReference>
<keyword evidence="8" id="KW-0449">Lipoprotein</keyword>
<reference evidence="13" key="1">
    <citation type="submission" date="2013-02" db="EMBL/GenBank/DDBJ databases">
        <authorList>
            <person name="Cross G.A.M."/>
            <person name="Kim H.-S."/>
            <person name="Wickstead B."/>
        </authorList>
    </citation>
    <scope>NUCLEOTIDE SEQUENCE</scope>
    <source>
        <strain evidence="13">Lister 427</strain>
    </source>
</reference>
<dbReference type="Pfam" id="PF13206">
    <property type="entry name" value="VSG_B"/>
    <property type="match status" value="1"/>
</dbReference>
<feature type="region of interest" description="Disordered" evidence="10">
    <location>
        <begin position="446"/>
        <end position="506"/>
    </location>
</feature>
<feature type="compositionally biased region" description="Basic and acidic residues" evidence="10">
    <location>
        <begin position="476"/>
        <end position="488"/>
    </location>
</feature>
<feature type="non-terminal residue" evidence="13">
    <location>
        <position position="1"/>
    </location>
</feature>
<feature type="signal peptide" evidence="11">
    <location>
        <begin position="1"/>
        <end position="25"/>
    </location>
</feature>
<evidence type="ECO:0000259" key="12">
    <source>
        <dbReference type="Pfam" id="PF13206"/>
    </source>
</evidence>
<keyword evidence="3" id="KW-1003">Cell membrane</keyword>
<dbReference type="InterPro" id="IPR025932">
    <property type="entry name" value="Trypano_VSG_B_N_dom"/>
</dbReference>
<dbReference type="SUPFAM" id="SSF118251">
    <property type="entry name" value="Variant surface glycoprotein MITAT 1.2, VSG 221, C-terminal domain"/>
    <property type="match status" value="1"/>
</dbReference>
<evidence type="ECO:0000256" key="3">
    <source>
        <dbReference type="ARBA" id="ARBA00022475"/>
    </source>
</evidence>
<dbReference type="InterPro" id="IPR027446">
    <property type="entry name" value="VSG_C_dom_sf"/>
</dbReference>
<evidence type="ECO:0000256" key="7">
    <source>
        <dbReference type="ARBA" id="ARBA00023180"/>
    </source>
</evidence>
<evidence type="ECO:0000313" key="13">
    <source>
        <dbReference type="EMBL" id="AGH59053.1"/>
    </source>
</evidence>
<dbReference type="AlphaFoldDB" id="M4SRU5"/>
<name>M4SRU5_9TRYP</name>
<feature type="domain" description="Trypanosome variant surface glycoprotein B-type N-terminal" evidence="12">
    <location>
        <begin position="18"/>
        <end position="369"/>
    </location>
</feature>
<organism evidence="13">
    <name type="scientific">Trypanosoma brucei</name>
    <dbReference type="NCBI Taxonomy" id="5691"/>
    <lineage>
        <taxon>Eukaryota</taxon>
        <taxon>Discoba</taxon>
        <taxon>Euglenozoa</taxon>
        <taxon>Kinetoplastea</taxon>
        <taxon>Metakinetoplastina</taxon>
        <taxon>Trypanosomatida</taxon>
        <taxon>Trypanosomatidae</taxon>
        <taxon>Trypanosoma</taxon>
    </lineage>
</organism>
<comment type="function">
    <text evidence="1">VSG forms a coat on the surface of the parasite. The trypanosome evades the immune response of the host by expressing a series of antigenically distinct VSGs from an estimated 1000 VSG genes.</text>
</comment>
<dbReference type="VEuPathDB" id="TriTrypDB:Tb11.v5.0926"/>
<dbReference type="GO" id="GO:0098552">
    <property type="term" value="C:side of membrane"/>
    <property type="evidence" value="ECO:0007669"/>
    <property type="project" value="UniProtKB-KW"/>
</dbReference>